<dbReference type="Proteomes" id="UP000728185">
    <property type="component" value="Unassembled WGS sequence"/>
</dbReference>
<dbReference type="OrthoDB" id="277888at2759"/>
<dbReference type="Pfam" id="PF05347">
    <property type="entry name" value="Complex1_LYR"/>
    <property type="match status" value="1"/>
</dbReference>
<evidence type="ECO:0000313" key="2">
    <source>
        <dbReference type="EMBL" id="KAA0184908.1"/>
    </source>
</evidence>
<evidence type="ECO:0000259" key="1">
    <source>
        <dbReference type="Pfam" id="PF05347"/>
    </source>
</evidence>
<gene>
    <name evidence="2" type="ORF">FBUS_07718</name>
</gene>
<accession>A0A8E0RM25</accession>
<organism evidence="2 3">
    <name type="scientific">Fasciolopsis buskii</name>
    <dbReference type="NCBI Taxonomy" id="27845"/>
    <lineage>
        <taxon>Eukaryota</taxon>
        <taxon>Metazoa</taxon>
        <taxon>Spiralia</taxon>
        <taxon>Lophotrochozoa</taxon>
        <taxon>Platyhelminthes</taxon>
        <taxon>Trematoda</taxon>
        <taxon>Digenea</taxon>
        <taxon>Plagiorchiida</taxon>
        <taxon>Echinostomata</taxon>
        <taxon>Echinostomatoidea</taxon>
        <taxon>Fasciolidae</taxon>
        <taxon>Fasciolopsis</taxon>
    </lineage>
</organism>
<dbReference type="EMBL" id="LUCM01010823">
    <property type="protein sequence ID" value="KAA0184908.1"/>
    <property type="molecule type" value="Genomic_DNA"/>
</dbReference>
<sequence length="66" mass="8029">MFDRRAVVVLYKRLMRYAEQLKLSDQDYVKRYIRQAFEANKTLANPEAVQFFYDKGLEVLKLRRLL</sequence>
<reference evidence="2" key="1">
    <citation type="submission" date="2019-05" db="EMBL/GenBank/DDBJ databases">
        <title>Annotation for the trematode Fasciolopsis buski.</title>
        <authorList>
            <person name="Choi Y.-J."/>
        </authorList>
    </citation>
    <scope>NUCLEOTIDE SEQUENCE</scope>
    <source>
        <strain evidence="2">HT</strain>
        <tissue evidence="2">Whole worm</tissue>
    </source>
</reference>
<feature type="domain" description="Complex 1 LYR protein" evidence="1">
    <location>
        <begin position="5"/>
        <end position="61"/>
    </location>
</feature>
<evidence type="ECO:0000313" key="3">
    <source>
        <dbReference type="Proteomes" id="UP000728185"/>
    </source>
</evidence>
<comment type="caution">
    <text evidence="2">The sequence shown here is derived from an EMBL/GenBank/DDBJ whole genome shotgun (WGS) entry which is preliminary data.</text>
</comment>
<name>A0A8E0RM25_9TREM</name>
<dbReference type="InterPro" id="IPR008011">
    <property type="entry name" value="Complex1_LYR_dom"/>
</dbReference>
<proteinExistence type="predicted"/>
<dbReference type="AlphaFoldDB" id="A0A8E0RM25"/>
<keyword evidence="3" id="KW-1185">Reference proteome</keyword>
<protein>
    <recommendedName>
        <fullName evidence="1">Complex 1 LYR protein domain-containing protein</fullName>
    </recommendedName>
</protein>